<evidence type="ECO:0000256" key="1">
    <source>
        <dbReference type="ARBA" id="ARBA00004406"/>
    </source>
</evidence>
<evidence type="ECO:0000256" key="4">
    <source>
        <dbReference type="ARBA" id="ARBA00018463"/>
    </source>
</evidence>
<feature type="region of interest" description="Disordered" evidence="7">
    <location>
        <begin position="384"/>
        <end position="405"/>
    </location>
</feature>
<evidence type="ECO:0000256" key="3">
    <source>
        <dbReference type="ARBA" id="ARBA00011396"/>
    </source>
</evidence>
<feature type="region of interest" description="Disordered" evidence="7">
    <location>
        <begin position="198"/>
        <end position="247"/>
    </location>
</feature>
<dbReference type="InterPro" id="IPR051371">
    <property type="entry name" value="Ras_palmitoyltransferase"/>
</dbReference>
<dbReference type="GO" id="GO:0005789">
    <property type="term" value="C:endoplasmic reticulum membrane"/>
    <property type="evidence" value="ECO:0007669"/>
    <property type="project" value="UniProtKB-SubCell"/>
</dbReference>
<proteinExistence type="inferred from homology"/>
<feature type="domain" description="Golgin subfamily A member 7/ERF4" evidence="8">
    <location>
        <begin position="260"/>
        <end position="376"/>
    </location>
</feature>
<dbReference type="InterPro" id="IPR019383">
    <property type="entry name" value="Golgin_A_7/ERF4"/>
</dbReference>
<accession>A0A9P9IJ64</accession>
<evidence type="ECO:0000256" key="6">
    <source>
        <dbReference type="ARBA" id="ARBA00023136"/>
    </source>
</evidence>
<dbReference type="OrthoDB" id="5377273at2759"/>
<dbReference type="PANTHER" id="PTHR13254:SF0">
    <property type="entry name" value="GOLGIN SUBFAMILY A MEMBER 7_ERF4 DOMAIN-CONTAINING PROTEIN"/>
    <property type="match status" value="1"/>
</dbReference>
<dbReference type="AlphaFoldDB" id="A0A9P9IJ64"/>
<feature type="compositionally biased region" description="Low complexity" evidence="7">
    <location>
        <begin position="198"/>
        <end position="211"/>
    </location>
</feature>
<comment type="subunit">
    <text evidence="3">Interacts with ERF2.</text>
</comment>
<gene>
    <name evidence="9" type="ORF">B0J11DRAFT_607898</name>
</gene>
<dbReference type="PANTHER" id="PTHR13254">
    <property type="entry name" value="GOLGI AUTOANTIGEN, GOLGIN SUBFAMILY A, 7"/>
    <property type="match status" value="1"/>
</dbReference>
<keyword evidence="5" id="KW-0256">Endoplasmic reticulum</keyword>
<feature type="compositionally biased region" description="Polar residues" evidence="7">
    <location>
        <begin position="12"/>
        <end position="30"/>
    </location>
</feature>
<evidence type="ECO:0000259" key="8">
    <source>
        <dbReference type="Pfam" id="PF10256"/>
    </source>
</evidence>
<name>A0A9P9IJ64_9PLEO</name>
<comment type="caution">
    <text evidence="9">The sequence shown here is derived from an EMBL/GenBank/DDBJ whole genome shotgun (WGS) entry which is preliminary data.</text>
</comment>
<feature type="compositionally biased region" description="Polar residues" evidence="7">
    <location>
        <begin position="386"/>
        <end position="403"/>
    </location>
</feature>
<feature type="compositionally biased region" description="Acidic residues" evidence="7">
    <location>
        <begin position="219"/>
        <end position="230"/>
    </location>
</feature>
<dbReference type="GO" id="GO:0031211">
    <property type="term" value="C:endoplasmic reticulum palmitoyltransferase complex"/>
    <property type="evidence" value="ECO:0007669"/>
    <property type="project" value="TreeGrafter"/>
</dbReference>
<dbReference type="EMBL" id="JAGMWT010000009">
    <property type="protein sequence ID" value="KAH7122506.1"/>
    <property type="molecule type" value="Genomic_DNA"/>
</dbReference>
<evidence type="ECO:0000256" key="2">
    <source>
        <dbReference type="ARBA" id="ARBA00007732"/>
    </source>
</evidence>
<comment type="similarity">
    <text evidence="2">Belongs to the ERF4 family.</text>
</comment>
<evidence type="ECO:0000256" key="5">
    <source>
        <dbReference type="ARBA" id="ARBA00022824"/>
    </source>
</evidence>
<dbReference type="Pfam" id="PF10256">
    <property type="entry name" value="Erf4"/>
    <property type="match status" value="1"/>
</dbReference>
<reference evidence="9" key="1">
    <citation type="journal article" date="2021" name="Nat. Commun.">
        <title>Genetic determinants of endophytism in the Arabidopsis root mycobiome.</title>
        <authorList>
            <person name="Mesny F."/>
            <person name="Miyauchi S."/>
            <person name="Thiergart T."/>
            <person name="Pickel B."/>
            <person name="Atanasova L."/>
            <person name="Karlsson M."/>
            <person name="Huettel B."/>
            <person name="Barry K.W."/>
            <person name="Haridas S."/>
            <person name="Chen C."/>
            <person name="Bauer D."/>
            <person name="Andreopoulos W."/>
            <person name="Pangilinan J."/>
            <person name="LaButti K."/>
            <person name="Riley R."/>
            <person name="Lipzen A."/>
            <person name="Clum A."/>
            <person name="Drula E."/>
            <person name="Henrissat B."/>
            <person name="Kohler A."/>
            <person name="Grigoriev I.V."/>
            <person name="Martin F.M."/>
            <person name="Hacquard S."/>
        </authorList>
    </citation>
    <scope>NUCLEOTIDE SEQUENCE</scope>
    <source>
        <strain evidence="9">MPI-CAGE-CH-0243</strain>
    </source>
</reference>
<feature type="compositionally biased region" description="Low complexity" evidence="7">
    <location>
        <begin position="125"/>
        <end position="136"/>
    </location>
</feature>
<feature type="region of interest" description="Disordered" evidence="7">
    <location>
        <begin position="81"/>
        <end position="175"/>
    </location>
</feature>
<keyword evidence="10" id="KW-1185">Reference proteome</keyword>
<keyword evidence="6" id="KW-0472">Membrane</keyword>
<comment type="subcellular location">
    <subcellularLocation>
        <location evidence="1">Endoplasmic reticulum membrane</location>
        <topology evidence="1">Peripheral membrane protein</topology>
    </subcellularLocation>
</comment>
<evidence type="ECO:0000256" key="7">
    <source>
        <dbReference type="SAM" id="MobiDB-lite"/>
    </source>
</evidence>
<feature type="region of interest" description="Disordered" evidence="7">
    <location>
        <begin position="1"/>
        <end position="30"/>
    </location>
</feature>
<dbReference type="Proteomes" id="UP000700596">
    <property type="component" value="Unassembled WGS sequence"/>
</dbReference>
<organism evidence="9 10">
    <name type="scientific">Dendryphion nanum</name>
    <dbReference type="NCBI Taxonomy" id="256645"/>
    <lineage>
        <taxon>Eukaryota</taxon>
        <taxon>Fungi</taxon>
        <taxon>Dikarya</taxon>
        <taxon>Ascomycota</taxon>
        <taxon>Pezizomycotina</taxon>
        <taxon>Dothideomycetes</taxon>
        <taxon>Pleosporomycetidae</taxon>
        <taxon>Pleosporales</taxon>
        <taxon>Torulaceae</taxon>
        <taxon>Dendryphion</taxon>
    </lineage>
</organism>
<dbReference type="GO" id="GO:0006612">
    <property type="term" value="P:protein targeting to membrane"/>
    <property type="evidence" value="ECO:0007669"/>
    <property type="project" value="TreeGrafter"/>
</dbReference>
<evidence type="ECO:0000313" key="10">
    <source>
        <dbReference type="Proteomes" id="UP000700596"/>
    </source>
</evidence>
<sequence length="431" mass="48269">MHVSAAVLVPRATTSSTSRPAAQQQQDPVPTRWSLTQRIFGLNLRSFYDSNPPRRPPASRLWNPVNSSPRTLALPNVPVQHPDLAQRGLPHTTTADARDEYPLLTLPEQRRSRQSPAHSSLVVERSTGGDSSRRTSIGFPRDRRSIPIEASSQPQTPGLIMPEQESASAGQRDHAHPVAMLRSNPTDPEMGLKAMNRISSRVSMPSRSNSMRSHRTGTADEDGDDDDNDSEFPWGPSHPCFPHPNPHVPLDSPLHESTRIIRIKRDWMIQGDLAPTFMNLYPEILEGIMTEDDFRDIVQKINDTLIQTFNPLGFRAWLDAFMGVATFWLWDDAGLTKVKKDLANLERWVETWNKDIGVKEGIAIIPLRRTGYLTLDIQIPDPDFEFNTSRPNTQQDDLQSTGQKHNDYGHYPLTPTLQVSAGSPIAIEAPS</sequence>
<evidence type="ECO:0000313" key="9">
    <source>
        <dbReference type="EMBL" id="KAH7122506.1"/>
    </source>
</evidence>
<protein>
    <recommendedName>
        <fullName evidence="4">Ras modification protein ERF4</fullName>
    </recommendedName>
</protein>